<feature type="coiled-coil region" evidence="1">
    <location>
        <begin position="37"/>
        <end position="86"/>
    </location>
</feature>
<accession>A0A0N5CC17</accession>
<evidence type="ECO:0000256" key="1">
    <source>
        <dbReference type="SAM" id="Coils"/>
    </source>
</evidence>
<reference evidence="3" key="1">
    <citation type="submission" date="2017-02" db="UniProtKB">
        <authorList>
            <consortium name="WormBaseParasite"/>
        </authorList>
    </citation>
    <scope>IDENTIFICATION</scope>
</reference>
<dbReference type="WBParaSite" id="SPAL_0001542600.1">
    <property type="protein sequence ID" value="SPAL_0001542600.1"/>
    <property type="gene ID" value="SPAL_0001542600"/>
</dbReference>
<evidence type="ECO:0000313" key="3">
    <source>
        <dbReference type="WBParaSite" id="SPAL_0001542600.1"/>
    </source>
</evidence>
<protein>
    <submittedName>
        <fullName evidence="3">Uncharacterized protein</fullName>
    </submittedName>
</protein>
<dbReference type="AlphaFoldDB" id="A0A0N5CC17"/>
<proteinExistence type="predicted"/>
<keyword evidence="2" id="KW-1185">Reference proteome</keyword>
<evidence type="ECO:0000313" key="2">
    <source>
        <dbReference type="Proteomes" id="UP000046392"/>
    </source>
</evidence>
<keyword evidence="1" id="KW-0175">Coiled coil</keyword>
<name>A0A0N5CC17_STREA</name>
<dbReference type="Proteomes" id="UP000046392">
    <property type="component" value="Unplaced"/>
</dbReference>
<sequence>MASTSANNDSKIKILSLKEKQWLFKKKIFSGFRLKMNNITKKEWEDYKEKVAKVEAERVKRMEEEEERKKARKDKVEKLIEKYKRERELYLEGLLKRIYPSLKDHLRRQREIREFKRNFWVQKPGEKEREYQKRVIEKVRRIEEIRKECENDEFE</sequence>
<organism evidence="2 3">
    <name type="scientific">Strongyloides papillosus</name>
    <name type="common">Intestinal threadworm</name>
    <dbReference type="NCBI Taxonomy" id="174720"/>
    <lineage>
        <taxon>Eukaryota</taxon>
        <taxon>Metazoa</taxon>
        <taxon>Ecdysozoa</taxon>
        <taxon>Nematoda</taxon>
        <taxon>Chromadorea</taxon>
        <taxon>Rhabditida</taxon>
        <taxon>Tylenchina</taxon>
        <taxon>Panagrolaimomorpha</taxon>
        <taxon>Strongyloidoidea</taxon>
        <taxon>Strongyloididae</taxon>
        <taxon>Strongyloides</taxon>
    </lineage>
</organism>